<comment type="subcellular location">
    <subcellularLocation>
        <location evidence="1">Membrane</location>
        <topology evidence="1">Multi-pass membrane protein</topology>
    </subcellularLocation>
</comment>
<dbReference type="Proteomes" id="UP000594263">
    <property type="component" value="Unplaced"/>
</dbReference>
<dbReference type="EnsemblPlants" id="Kaladp0071s0402.1.v1.1">
    <property type="protein sequence ID" value="Kaladp0071s0402.1.v1.1"/>
    <property type="gene ID" value="Kaladp0071s0402.v1.1"/>
</dbReference>
<sequence length="718" mass="81048">MNIAALLTSAGINIGLCILLLSLYSILRKQPTNYDVYFARRLAQVQGERHDPFCFERFVPSASWLVKAWETTEDELLGDAGLDALVFIRIIVFSIRIFAIATVVGIFMVLPLNYYGQEMQHKQIPSESLGVFTISNVKEGSEWFSAHVVALYVITGSACMLLYFEYKSLTSMRLAHITQSPTNPSHFAVLVRSIPWSPKESYSDSVRNYFTKYYAATYLSHQMVHLCGTVRKLVSSATKIYKVIISTSIEQGSKPILRCGLCGTTTSSFKILSSEESTKPGNELKSIESGSRENECSAAFVFFRNRYSAYIASKVLQSSNPMLWVTDLAPEPHDVYWSNLCIPYRQLWFRRIATLIATVVFMFVFLGPVAFVQGLTEMDHLTKMFPFIRGLLKRPYINRVVTGYLPSVVLLLFLYTVPPVMMLLAELEGSISRSGRKKSACTKVLYFTIWNVFFVNVLSGTYLKQLDSLFVVKDIPRTLGQAVPASASFFMTYVFTSGWTSLAVEMMQPLVLIYNNFLRYILQKDPPVSSAMSFPYHTELPRVLLFGLIGFCCAVLAPLILPFLVIYFSIAFLVYKNQFINVYVTKYDTGGQFWPIAHNATIFSLVLAQIIAMGVFGLKQSTAALGCTMPLLICTVLFNEYCRQRFFPVFNNTAAEVLMEMDWQDEQSGRLQEIHQKLQSAYCQFTLVSDDFCKAGHSVTDETAESVQDPHSIVVHLE</sequence>
<feature type="transmembrane region" description="Helical" evidence="10">
    <location>
        <begin position="623"/>
        <end position="642"/>
    </location>
</feature>
<evidence type="ECO:0000313" key="14">
    <source>
        <dbReference type="EnsemblPlants" id="Kaladp0071s0402.1.v1.1"/>
    </source>
</evidence>
<dbReference type="InterPro" id="IPR045122">
    <property type="entry name" value="Csc1-like"/>
</dbReference>
<dbReference type="AlphaFoldDB" id="A0A7N0ULE2"/>
<dbReference type="Pfam" id="PF02714">
    <property type="entry name" value="RSN1_7TM"/>
    <property type="match status" value="1"/>
</dbReference>
<evidence type="ECO:0000256" key="4">
    <source>
        <dbReference type="ARBA" id="ARBA00022692"/>
    </source>
</evidence>
<dbReference type="Pfam" id="PF13967">
    <property type="entry name" value="RSN1_TM"/>
    <property type="match status" value="1"/>
</dbReference>
<evidence type="ECO:0000256" key="1">
    <source>
        <dbReference type="ARBA" id="ARBA00004141"/>
    </source>
</evidence>
<evidence type="ECO:0000313" key="15">
    <source>
        <dbReference type="Proteomes" id="UP000594263"/>
    </source>
</evidence>
<protein>
    <recommendedName>
        <fullName evidence="16">CSC1-like protein RXW8</fullName>
    </recommendedName>
</protein>
<accession>A0A7N0ULE2</accession>
<reference evidence="14" key="1">
    <citation type="submission" date="2021-01" db="UniProtKB">
        <authorList>
            <consortium name="EnsemblPlants"/>
        </authorList>
    </citation>
    <scope>IDENTIFICATION</scope>
</reference>
<evidence type="ECO:0000256" key="10">
    <source>
        <dbReference type="SAM" id="Phobius"/>
    </source>
</evidence>
<dbReference type="InterPro" id="IPR027815">
    <property type="entry name" value="CSC1/OSCA1-like_cyt"/>
</dbReference>
<proteinExistence type="inferred from homology"/>
<keyword evidence="8 10" id="KW-0472">Membrane</keyword>
<keyword evidence="15" id="KW-1185">Reference proteome</keyword>
<keyword evidence="7" id="KW-0406">Ion transport</keyword>
<evidence type="ECO:0000256" key="9">
    <source>
        <dbReference type="ARBA" id="ARBA00023303"/>
    </source>
</evidence>
<dbReference type="Pfam" id="PF14703">
    <property type="entry name" value="PHM7_cyt"/>
    <property type="match status" value="1"/>
</dbReference>
<feature type="transmembrane region" description="Helical" evidence="10">
    <location>
        <begin position="596"/>
        <end position="617"/>
    </location>
</feature>
<evidence type="ECO:0000256" key="3">
    <source>
        <dbReference type="ARBA" id="ARBA00022448"/>
    </source>
</evidence>
<evidence type="ECO:0008006" key="16">
    <source>
        <dbReference type="Google" id="ProtNLM"/>
    </source>
</evidence>
<dbReference type="InterPro" id="IPR003864">
    <property type="entry name" value="CSC1/OSCA1-like_7TM"/>
</dbReference>
<feature type="domain" description="CSC1/OSCA1-like N-terminal transmembrane" evidence="12">
    <location>
        <begin position="5"/>
        <end position="165"/>
    </location>
</feature>
<name>A0A7N0ULE2_KALFE</name>
<dbReference type="InterPro" id="IPR032880">
    <property type="entry name" value="CSC1/OSCA1-like_N"/>
</dbReference>
<feature type="transmembrane region" description="Helical" evidence="10">
    <location>
        <begin position="86"/>
        <end position="110"/>
    </location>
</feature>
<feature type="transmembrane region" description="Helical" evidence="10">
    <location>
        <begin position="444"/>
        <end position="463"/>
    </location>
</feature>
<feature type="domain" description="CSC1/OSCA1-like 7TM region" evidence="11">
    <location>
        <begin position="350"/>
        <end position="616"/>
    </location>
</feature>
<dbReference type="Gramene" id="Kaladp0071s0402.1.v1.1">
    <property type="protein sequence ID" value="Kaladp0071s0402.1.v1.1"/>
    <property type="gene ID" value="Kaladp0071s0402.v1.1"/>
</dbReference>
<keyword evidence="5" id="KW-0106">Calcium</keyword>
<dbReference type="GO" id="GO:0005886">
    <property type="term" value="C:plasma membrane"/>
    <property type="evidence" value="ECO:0007669"/>
    <property type="project" value="TreeGrafter"/>
</dbReference>
<evidence type="ECO:0000259" key="12">
    <source>
        <dbReference type="Pfam" id="PF13967"/>
    </source>
</evidence>
<keyword evidence="4 10" id="KW-0812">Transmembrane</keyword>
<dbReference type="GO" id="GO:0005227">
    <property type="term" value="F:calcium-activated cation channel activity"/>
    <property type="evidence" value="ECO:0007669"/>
    <property type="project" value="InterPro"/>
</dbReference>
<evidence type="ECO:0000259" key="13">
    <source>
        <dbReference type="Pfam" id="PF14703"/>
    </source>
</evidence>
<keyword evidence="3" id="KW-0813">Transport</keyword>
<dbReference type="OMA" id="RMCQAIK"/>
<evidence type="ECO:0000256" key="6">
    <source>
        <dbReference type="ARBA" id="ARBA00022989"/>
    </source>
</evidence>
<evidence type="ECO:0000256" key="2">
    <source>
        <dbReference type="ARBA" id="ARBA00007779"/>
    </source>
</evidence>
<evidence type="ECO:0000259" key="11">
    <source>
        <dbReference type="Pfam" id="PF02714"/>
    </source>
</evidence>
<feature type="transmembrane region" description="Helical" evidence="10">
    <location>
        <begin position="352"/>
        <end position="376"/>
    </location>
</feature>
<comment type="similarity">
    <text evidence="2">Belongs to the CSC1 (TC 1.A.17) family.</text>
</comment>
<evidence type="ECO:0000256" key="8">
    <source>
        <dbReference type="ARBA" id="ARBA00023136"/>
    </source>
</evidence>
<feature type="transmembrane region" description="Helical" evidence="10">
    <location>
        <begin position="396"/>
        <end position="424"/>
    </location>
</feature>
<dbReference type="PANTHER" id="PTHR13018">
    <property type="entry name" value="PROBABLE MEMBRANE PROTEIN DUF221-RELATED"/>
    <property type="match status" value="1"/>
</dbReference>
<feature type="transmembrane region" description="Helical" evidence="10">
    <location>
        <begin position="542"/>
        <end position="575"/>
    </location>
</feature>
<feature type="transmembrane region" description="Helical" evidence="10">
    <location>
        <begin position="143"/>
        <end position="164"/>
    </location>
</feature>
<evidence type="ECO:0000256" key="5">
    <source>
        <dbReference type="ARBA" id="ARBA00022837"/>
    </source>
</evidence>
<organism evidence="14 15">
    <name type="scientific">Kalanchoe fedtschenkoi</name>
    <name type="common">Lavender scallops</name>
    <name type="synonym">South American air plant</name>
    <dbReference type="NCBI Taxonomy" id="63787"/>
    <lineage>
        <taxon>Eukaryota</taxon>
        <taxon>Viridiplantae</taxon>
        <taxon>Streptophyta</taxon>
        <taxon>Embryophyta</taxon>
        <taxon>Tracheophyta</taxon>
        <taxon>Spermatophyta</taxon>
        <taxon>Magnoliopsida</taxon>
        <taxon>eudicotyledons</taxon>
        <taxon>Gunneridae</taxon>
        <taxon>Pentapetalae</taxon>
        <taxon>Saxifragales</taxon>
        <taxon>Crassulaceae</taxon>
        <taxon>Kalanchoe</taxon>
    </lineage>
</organism>
<evidence type="ECO:0000256" key="7">
    <source>
        <dbReference type="ARBA" id="ARBA00023065"/>
    </source>
</evidence>
<dbReference type="PANTHER" id="PTHR13018:SF117">
    <property type="entry name" value="CSC1-LIKE PROTEIN RXW8"/>
    <property type="match status" value="1"/>
</dbReference>
<feature type="domain" description="CSC1/OSCA1-like cytosolic" evidence="13">
    <location>
        <begin position="186"/>
        <end position="339"/>
    </location>
</feature>
<keyword evidence="9" id="KW-0407">Ion channel</keyword>
<keyword evidence="6 10" id="KW-1133">Transmembrane helix</keyword>
<feature type="transmembrane region" description="Helical" evidence="10">
    <location>
        <begin position="6"/>
        <end position="27"/>
    </location>
</feature>